<name>A0ABR1AC08_HUSHU</name>
<organism evidence="2 3">
    <name type="scientific">Huso huso</name>
    <name type="common">Beluga</name>
    <name type="synonym">Acipenser huso</name>
    <dbReference type="NCBI Taxonomy" id="61971"/>
    <lineage>
        <taxon>Eukaryota</taxon>
        <taxon>Metazoa</taxon>
        <taxon>Chordata</taxon>
        <taxon>Craniata</taxon>
        <taxon>Vertebrata</taxon>
        <taxon>Euteleostomi</taxon>
        <taxon>Actinopterygii</taxon>
        <taxon>Chondrostei</taxon>
        <taxon>Acipenseriformes</taxon>
        <taxon>Acipenseridae</taxon>
        <taxon>Huso</taxon>
    </lineage>
</organism>
<gene>
    <name evidence="2" type="ORF">HHUSO_G637</name>
</gene>
<evidence type="ECO:0000313" key="2">
    <source>
        <dbReference type="EMBL" id="KAK6494161.1"/>
    </source>
</evidence>
<sequence length="260" mass="27423">MKFMVFLVCFCSANIVCQVYGRDISASKEKLGLNRGMANGLNGGMANGLPQMPQVVSGVPLLVFQQPGVPNGQQGQTGLPLTPQLNPNQLPQQALDMPQLQGQLLQLPNGMLTQLGFPQQPGVGLQYYVVLPQSNPAGVQQPMNPVQQQVQLQGLPVNVGNCIQQQAIAQAAAVAQAQAQAAVKRVKHSASGMAHPVGENVAPERTIQTLPVIEALEPVPGTGMPAVTGEETQVSSGCLNQGENMTGHLNILTFWGLDVL</sequence>
<proteinExistence type="predicted"/>
<accession>A0ABR1AC08</accession>
<evidence type="ECO:0000313" key="3">
    <source>
        <dbReference type="Proteomes" id="UP001369086"/>
    </source>
</evidence>
<dbReference type="EMBL" id="JAHFZB010000001">
    <property type="protein sequence ID" value="KAK6494161.1"/>
    <property type="molecule type" value="Genomic_DNA"/>
</dbReference>
<dbReference type="Proteomes" id="UP001369086">
    <property type="component" value="Unassembled WGS sequence"/>
</dbReference>
<feature type="signal peptide" evidence="1">
    <location>
        <begin position="1"/>
        <end position="21"/>
    </location>
</feature>
<reference evidence="2 3" key="1">
    <citation type="submission" date="2021-05" db="EMBL/GenBank/DDBJ databases">
        <authorList>
            <person name="Zahm M."/>
            <person name="Klopp C."/>
            <person name="Cabau C."/>
            <person name="Kuhl H."/>
            <person name="Suciu R."/>
            <person name="Ciorpac M."/>
            <person name="Holostenco D."/>
            <person name="Gessner J."/>
            <person name="Wuertz S."/>
            <person name="Hohne C."/>
            <person name="Stock M."/>
            <person name="Gislard M."/>
            <person name="Lluch J."/>
            <person name="Milhes M."/>
            <person name="Lampietro C."/>
            <person name="Lopez Roques C."/>
            <person name="Donnadieu C."/>
            <person name="Du K."/>
            <person name="Schartl M."/>
            <person name="Guiguen Y."/>
        </authorList>
    </citation>
    <scope>NUCLEOTIDE SEQUENCE [LARGE SCALE GENOMIC DNA]</scope>
    <source>
        <strain evidence="2">Hh-F2</strain>
        <tissue evidence="2">Blood</tissue>
    </source>
</reference>
<evidence type="ECO:0000256" key="1">
    <source>
        <dbReference type="SAM" id="SignalP"/>
    </source>
</evidence>
<keyword evidence="3" id="KW-1185">Reference proteome</keyword>
<protein>
    <submittedName>
        <fullName evidence="2">Uncharacterized protein</fullName>
    </submittedName>
</protein>
<comment type="caution">
    <text evidence="2">The sequence shown here is derived from an EMBL/GenBank/DDBJ whole genome shotgun (WGS) entry which is preliminary data.</text>
</comment>
<keyword evidence="1" id="KW-0732">Signal</keyword>
<feature type="chain" id="PRO_5047167490" evidence="1">
    <location>
        <begin position="22"/>
        <end position="260"/>
    </location>
</feature>